<evidence type="ECO:0000256" key="1">
    <source>
        <dbReference type="SAM" id="MobiDB-lite"/>
    </source>
</evidence>
<reference evidence="2 3" key="1">
    <citation type="journal article" date="2018" name="Front. Microbiol.">
        <title>Genome Sequencing of Streptomyces atratus SCSIOZH16 and Activation Production of Nocardamine via Metabolic Engineering.</title>
        <authorList>
            <person name="Li Y."/>
            <person name="Zhang C."/>
            <person name="Liu C."/>
            <person name="Ju J."/>
            <person name="Ma J."/>
        </authorList>
    </citation>
    <scope>NUCLEOTIDE SEQUENCE [LARGE SCALE GENOMIC DNA]</scope>
    <source>
        <strain evidence="2 3">SCSIO_ZH16</strain>
    </source>
</reference>
<dbReference type="Proteomes" id="UP000252698">
    <property type="component" value="Chromosome"/>
</dbReference>
<organism evidence="2 3">
    <name type="scientific">Streptomyces atratus</name>
    <dbReference type="NCBI Taxonomy" id="1893"/>
    <lineage>
        <taxon>Bacteria</taxon>
        <taxon>Bacillati</taxon>
        <taxon>Actinomycetota</taxon>
        <taxon>Actinomycetes</taxon>
        <taxon>Kitasatosporales</taxon>
        <taxon>Streptomycetaceae</taxon>
        <taxon>Streptomyces</taxon>
    </lineage>
</organism>
<dbReference type="KEGG" id="sata:C5746_41945"/>
<protein>
    <recommendedName>
        <fullName evidence="4">Transposase of IS4/5 family</fullName>
    </recommendedName>
</protein>
<sequence length="167" mass="19121">MRVGPRAIISVAYRSMQDQRSFSSSFRSAAEPGRASRVPWRAMPADHPAWDCVYTFFKRWRDKGLAGEFHDRLRDWVRETVRRDPEPTAGSVWDGFRGSRQRPGAEGKPLPRPGRRRCSNPGRSMRPARSGQRLHRMVREGRVTDLVENDNNWPELAAEFAGQSSCP</sequence>
<name>A0A2Z5JPL3_STRAR</name>
<evidence type="ECO:0000313" key="2">
    <source>
        <dbReference type="EMBL" id="AXE82322.1"/>
    </source>
</evidence>
<evidence type="ECO:0000313" key="3">
    <source>
        <dbReference type="Proteomes" id="UP000252698"/>
    </source>
</evidence>
<evidence type="ECO:0008006" key="4">
    <source>
        <dbReference type="Google" id="ProtNLM"/>
    </source>
</evidence>
<accession>A0A2Z5JPL3</accession>
<feature type="region of interest" description="Disordered" evidence="1">
    <location>
        <begin position="81"/>
        <end position="139"/>
    </location>
</feature>
<gene>
    <name evidence="2" type="ORF">C5746_41945</name>
</gene>
<dbReference type="EMBL" id="CP027306">
    <property type="protein sequence ID" value="AXE82322.1"/>
    <property type="molecule type" value="Genomic_DNA"/>
</dbReference>
<proteinExistence type="predicted"/>
<dbReference type="AlphaFoldDB" id="A0A2Z5JPL3"/>